<comment type="similarity">
    <text evidence="8 9">Belongs to the TRAP transporter small permease family.</text>
</comment>
<keyword evidence="7 9" id="KW-0472">Membrane</keyword>
<feature type="transmembrane region" description="Helical" evidence="9">
    <location>
        <begin position="79"/>
        <end position="100"/>
    </location>
</feature>
<dbReference type="InterPro" id="IPR055348">
    <property type="entry name" value="DctQ"/>
</dbReference>
<keyword evidence="3" id="KW-1003">Cell membrane</keyword>
<organism evidence="11 12">
    <name type="scientific">Futiania mangrovi</name>
    <dbReference type="NCBI Taxonomy" id="2959716"/>
    <lineage>
        <taxon>Bacteria</taxon>
        <taxon>Pseudomonadati</taxon>
        <taxon>Pseudomonadota</taxon>
        <taxon>Alphaproteobacteria</taxon>
        <taxon>Futianiales</taxon>
        <taxon>Futianiaceae</taxon>
        <taxon>Futiania</taxon>
    </lineage>
</organism>
<evidence type="ECO:0000256" key="9">
    <source>
        <dbReference type="RuleBase" id="RU369079"/>
    </source>
</evidence>
<keyword evidence="2 9" id="KW-0813">Transport</keyword>
<evidence type="ECO:0000256" key="3">
    <source>
        <dbReference type="ARBA" id="ARBA00022475"/>
    </source>
</evidence>
<keyword evidence="5 9" id="KW-0812">Transmembrane</keyword>
<dbReference type="InterPro" id="IPR007387">
    <property type="entry name" value="TRAP_DctQ"/>
</dbReference>
<dbReference type="PANTHER" id="PTHR35011">
    <property type="entry name" value="2,3-DIKETO-L-GULONATE TRAP TRANSPORTER SMALL PERMEASE PROTEIN YIAM"/>
    <property type="match status" value="1"/>
</dbReference>
<sequence>MSRFVLILAALIGGLMSVIVFAAVTMRYVFLSPLRFTDELIGLLFSAGVFLAIPYLFASDRNIRVSLLTDRLSGTAAGVVKFVSNIGIICFFLLLGVLSFDFASFSYMIGAESDVARIPVAPWMALMPFSCFLTAFIVLLKTSFEPFGIAVGRDEHGASEDTAL</sequence>
<comment type="caution">
    <text evidence="9">Lacks conserved residue(s) required for the propagation of feature annotation.</text>
</comment>
<keyword evidence="6 9" id="KW-1133">Transmembrane helix</keyword>
<evidence type="ECO:0000313" key="11">
    <source>
        <dbReference type="EMBL" id="MCP1337102.1"/>
    </source>
</evidence>
<proteinExistence type="inferred from homology"/>
<evidence type="ECO:0000259" key="10">
    <source>
        <dbReference type="Pfam" id="PF04290"/>
    </source>
</evidence>
<comment type="caution">
    <text evidence="11">The sequence shown here is derived from an EMBL/GenBank/DDBJ whole genome shotgun (WGS) entry which is preliminary data.</text>
</comment>
<evidence type="ECO:0000256" key="8">
    <source>
        <dbReference type="ARBA" id="ARBA00038436"/>
    </source>
</evidence>
<comment type="subunit">
    <text evidence="9">The complex comprises the extracytoplasmic solute receptor protein and the two transmembrane proteins.</text>
</comment>
<dbReference type="AlphaFoldDB" id="A0A9J6PF70"/>
<evidence type="ECO:0000256" key="1">
    <source>
        <dbReference type="ARBA" id="ARBA00004429"/>
    </source>
</evidence>
<evidence type="ECO:0000256" key="7">
    <source>
        <dbReference type="ARBA" id="ARBA00023136"/>
    </source>
</evidence>
<protein>
    <recommendedName>
        <fullName evidence="9">TRAP transporter small permease protein</fullName>
    </recommendedName>
</protein>
<accession>A0A9J6PF70</accession>
<dbReference type="GO" id="GO:0022857">
    <property type="term" value="F:transmembrane transporter activity"/>
    <property type="evidence" value="ECO:0007669"/>
    <property type="project" value="UniProtKB-UniRule"/>
</dbReference>
<dbReference type="Proteomes" id="UP001055804">
    <property type="component" value="Unassembled WGS sequence"/>
</dbReference>
<comment type="function">
    <text evidence="9">Part of the tripartite ATP-independent periplasmic (TRAP) transport system.</text>
</comment>
<comment type="subcellular location">
    <subcellularLocation>
        <location evidence="1 9">Cell inner membrane</location>
        <topology evidence="1 9">Multi-pass membrane protein</topology>
    </subcellularLocation>
</comment>
<dbReference type="EMBL" id="JAMZFT010000002">
    <property type="protein sequence ID" value="MCP1337102.1"/>
    <property type="molecule type" value="Genomic_DNA"/>
</dbReference>
<feature type="transmembrane region" description="Helical" evidence="9">
    <location>
        <begin position="41"/>
        <end position="58"/>
    </location>
</feature>
<evidence type="ECO:0000313" key="12">
    <source>
        <dbReference type="Proteomes" id="UP001055804"/>
    </source>
</evidence>
<gene>
    <name evidence="11" type="ORF">NJQ99_11820</name>
</gene>
<reference evidence="11" key="1">
    <citation type="submission" date="2022-06" db="EMBL/GenBank/DDBJ databases">
        <title>Isolation and Genomics of Futiania mangrovii gen. nov., sp. nov., a Rare and Metabolically-versatile member in the Class Alphaproteobacteria.</title>
        <authorList>
            <person name="Liu L."/>
            <person name="Huang W.-C."/>
            <person name="Pan J."/>
            <person name="Li J."/>
            <person name="Huang Y."/>
            <person name="Du H."/>
            <person name="Liu Y."/>
            <person name="Li M."/>
        </authorList>
    </citation>
    <scope>NUCLEOTIDE SEQUENCE</scope>
    <source>
        <strain evidence="11">FT118</strain>
    </source>
</reference>
<dbReference type="GO" id="GO:0015740">
    <property type="term" value="P:C4-dicarboxylate transport"/>
    <property type="evidence" value="ECO:0007669"/>
    <property type="project" value="TreeGrafter"/>
</dbReference>
<dbReference type="PANTHER" id="PTHR35011:SF2">
    <property type="entry name" value="2,3-DIKETO-L-GULONATE TRAP TRANSPORTER SMALL PERMEASE PROTEIN YIAM"/>
    <property type="match status" value="1"/>
</dbReference>
<feature type="transmembrane region" description="Helical" evidence="9">
    <location>
        <begin position="120"/>
        <end position="140"/>
    </location>
</feature>
<keyword evidence="12" id="KW-1185">Reference proteome</keyword>
<dbReference type="GO" id="GO:0005886">
    <property type="term" value="C:plasma membrane"/>
    <property type="evidence" value="ECO:0007669"/>
    <property type="project" value="UniProtKB-SubCell"/>
</dbReference>
<evidence type="ECO:0000256" key="4">
    <source>
        <dbReference type="ARBA" id="ARBA00022519"/>
    </source>
</evidence>
<dbReference type="Pfam" id="PF04290">
    <property type="entry name" value="DctQ"/>
    <property type="match status" value="1"/>
</dbReference>
<evidence type="ECO:0000256" key="2">
    <source>
        <dbReference type="ARBA" id="ARBA00022448"/>
    </source>
</evidence>
<name>A0A9J6PF70_9PROT</name>
<feature type="domain" description="Tripartite ATP-independent periplasmic transporters DctQ component" evidence="10">
    <location>
        <begin position="16"/>
        <end position="140"/>
    </location>
</feature>
<keyword evidence="4 9" id="KW-0997">Cell inner membrane</keyword>
<dbReference type="RefSeq" id="WP_269333036.1">
    <property type="nucleotide sequence ID" value="NZ_JAMZFT010000002.1"/>
</dbReference>
<evidence type="ECO:0000256" key="6">
    <source>
        <dbReference type="ARBA" id="ARBA00022989"/>
    </source>
</evidence>
<evidence type="ECO:0000256" key="5">
    <source>
        <dbReference type="ARBA" id="ARBA00022692"/>
    </source>
</evidence>